<proteinExistence type="predicted"/>
<feature type="transmembrane region" description="Helical" evidence="2">
    <location>
        <begin position="205"/>
        <end position="226"/>
    </location>
</feature>
<protein>
    <recommendedName>
        <fullName evidence="5">RTA1-domain-containing protein</fullName>
    </recommendedName>
</protein>
<dbReference type="AlphaFoldDB" id="A0A165I129"/>
<evidence type="ECO:0008006" key="5">
    <source>
        <dbReference type="Google" id="ProtNLM"/>
    </source>
</evidence>
<reference evidence="3 4" key="1">
    <citation type="journal article" date="2016" name="Mol. Biol. Evol.">
        <title>Comparative Genomics of Early-Diverging Mushroom-Forming Fungi Provides Insights into the Origins of Lignocellulose Decay Capabilities.</title>
        <authorList>
            <person name="Nagy L.G."/>
            <person name="Riley R."/>
            <person name="Tritt A."/>
            <person name="Adam C."/>
            <person name="Daum C."/>
            <person name="Floudas D."/>
            <person name="Sun H."/>
            <person name="Yadav J.S."/>
            <person name="Pangilinan J."/>
            <person name="Larsson K.H."/>
            <person name="Matsuura K."/>
            <person name="Barry K."/>
            <person name="Labutti K."/>
            <person name="Kuo R."/>
            <person name="Ohm R.A."/>
            <person name="Bhattacharya S.S."/>
            <person name="Shirouzu T."/>
            <person name="Yoshinaga Y."/>
            <person name="Martin F.M."/>
            <person name="Grigoriev I.V."/>
            <person name="Hibbett D.S."/>
        </authorList>
    </citation>
    <scope>NUCLEOTIDE SEQUENCE [LARGE SCALE GENOMIC DNA]</scope>
    <source>
        <strain evidence="3 4">HHB12733</strain>
    </source>
</reference>
<dbReference type="Proteomes" id="UP000076842">
    <property type="component" value="Unassembled WGS sequence"/>
</dbReference>
<dbReference type="OrthoDB" id="3357408at2759"/>
<evidence type="ECO:0000256" key="2">
    <source>
        <dbReference type="SAM" id="Phobius"/>
    </source>
</evidence>
<keyword evidence="4" id="KW-1185">Reference proteome</keyword>
<keyword evidence="2" id="KW-0812">Transmembrane</keyword>
<accession>A0A165I129</accession>
<sequence>MADFPIDYAYLVGSWCAAVLWGVYGVLFGLCLWLVFNHGQLHPVQLGAMIGLYVLATCHISLDFARLIQGFIFTDSGMDRIIFFSNVGIHINVAKDFFYITSLIVGDSIIVWRCWIVWRKKWVVVALPILMVVGEAIAGYVAIGKYLSPDLATDTSIKPWGTAMFSVSLATNVLVTSLTAGRIWWISRTTNKLMAGGGTRSLDAITLIIESGLAITIAKIIEFATFQIAFAGTVNMQAIYIMFELMPQLFGIIPTVIILSIQVGVTSSKAYSAGNGPRSFPRSNPYGSNSGDANLTSFGRRTGGNFPVVSVETNTYGDHHGSEIELGAKLGAKNSKLPKLDRKTSTDSSLA</sequence>
<feature type="transmembrane region" description="Helical" evidence="2">
    <location>
        <begin position="238"/>
        <end position="261"/>
    </location>
</feature>
<evidence type="ECO:0000256" key="1">
    <source>
        <dbReference type="SAM" id="MobiDB-lite"/>
    </source>
</evidence>
<keyword evidence="2" id="KW-1133">Transmembrane helix</keyword>
<dbReference type="STRING" id="1353952.A0A165I129"/>
<organism evidence="3 4">
    <name type="scientific">Calocera cornea HHB12733</name>
    <dbReference type="NCBI Taxonomy" id="1353952"/>
    <lineage>
        <taxon>Eukaryota</taxon>
        <taxon>Fungi</taxon>
        <taxon>Dikarya</taxon>
        <taxon>Basidiomycota</taxon>
        <taxon>Agaricomycotina</taxon>
        <taxon>Dacrymycetes</taxon>
        <taxon>Dacrymycetales</taxon>
        <taxon>Dacrymycetaceae</taxon>
        <taxon>Calocera</taxon>
    </lineage>
</organism>
<evidence type="ECO:0000313" key="4">
    <source>
        <dbReference type="Proteomes" id="UP000076842"/>
    </source>
</evidence>
<feature type="transmembrane region" description="Helical" evidence="2">
    <location>
        <begin position="163"/>
        <end position="185"/>
    </location>
</feature>
<dbReference type="InParanoid" id="A0A165I129"/>
<feature type="transmembrane region" description="Helical" evidence="2">
    <location>
        <begin position="122"/>
        <end position="143"/>
    </location>
</feature>
<evidence type="ECO:0000313" key="3">
    <source>
        <dbReference type="EMBL" id="KZT59998.1"/>
    </source>
</evidence>
<dbReference type="EMBL" id="KV423935">
    <property type="protein sequence ID" value="KZT59998.1"/>
    <property type="molecule type" value="Genomic_DNA"/>
</dbReference>
<keyword evidence="2" id="KW-0472">Membrane</keyword>
<feature type="transmembrane region" description="Helical" evidence="2">
    <location>
        <begin position="97"/>
        <end position="115"/>
    </location>
</feature>
<feature type="compositionally biased region" description="Polar residues" evidence="1">
    <location>
        <begin position="281"/>
        <end position="294"/>
    </location>
</feature>
<name>A0A165I129_9BASI</name>
<feature type="transmembrane region" description="Helical" evidence="2">
    <location>
        <begin position="12"/>
        <end position="36"/>
    </location>
</feature>
<feature type="transmembrane region" description="Helical" evidence="2">
    <location>
        <begin position="48"/>
        <end position="68"/>
    </location>
</feature>
<gene>
    <name evidence="3" type="ORF">CALCODRAFT_553941</name>
</gene>
<feature type="region of interest" description="Disordered" evidence="1">
    <location>
        <begin position="271"/>
        <end position="294"/>
    </location>
</feature>